<evidence type="ECO:0008006" key="3">
    <source>
        <dbReference type="Google" id="ProtNLM"/>
    </source>
</evidence>
<reference evidence="2" key="1">
    <citation type="submission" date="2016-10" db="EMBL/GenBank/DDBJ databases">
        <authorList>
            <person name="Varghese N."/>
            <person name="Submissions S."/>
        </authorList>
    </citation>
    <scope>NUCLEOTIDE SEQUENCE [LARGE SCALE GENOMIC DNA]</scope>
    <source>
        <strain evidence="2">DSM 16089</strain>
    </source>
</reference>
<proteinExistence type="predicted"/>
<evidence type="ECO:0000313" key="2">
    <source>
        <dbReference type="Proteomes" id="UP000183750"/>
    </source>
</evidence>
<evidence type="ECO:0000313" key="1">
    <source>
        <dbReference type="EMBL" id="SEB60438.1"/>
    </source>
</evidence>
<dbReference type="OrthoDB" id="8657320at2"/>
<protein>
    <recommendedName>
        <fullName evidence="3">DUF2262 domain-containing protein</fullName>
    </recommendedName>
</protein>
<sequence length="150" mass="16074">MSDEHPINDPELGTLIRATTELSDGTILTHDWYAGSIELDGAELELMIEGTNADDASTLLPHVRDTITALPALRRLATYAVVSAFSTGTPEPHELEDAASDLTLDTVEASDDGTIVLHFSDTCGEHFPEGYWPAVHLGADGQITQVTVES</sequence>
<accession>A0A1H4KQR5</accession>
<keyword evidence="2" id="KW-1185">Reference proteome</keyword>
<gene>
    <name evidence="1" type="ORF">SAMN04489807_1501</name>
</gene>
<name>A0A1H4KQR5_9MICO</name>
<dbReference type="Proteomes" id="UP000183750">
    <property type="component" value="Unassembled WGS sequence"/>
</dbReference>
<organism evidence="1 2">
    <name type="scientific">Microbacterium hydrocarbonoxydans</name>
    <dbReference type="NCBI Taxonomy" id="273678"/>
    <lineage>
        <taxon>Bacteria</taxon>
        <taxon>Bacillati</taxon>
        <taxon>Actinomycetota</taxon>
        <taxon>Actinomycetes</taxon>
        <taxon>Micrococcales</taxon>
        <taxon>Microbacteriaceae</taxon>
        <taxon>Microbacterium</taxon>
    </lineage>
</organism>
<dbReference type="RefSeq" id="WP_060927580.1">
    <property type="nucleotide sequence ID" value="NZ_FNSQ01000005.1"/>
</dbReference>
<dbReference type="EMBL" id="FNSQ01000005">
    <property type="protein sequence ID" value="SEB60438.1"/>
    <property type="molecule type" value="Genomic_DNA"/>
</dbReference>
<dbReference type="AlphaFoldDB" id="A0A1H4KQR5"/>